<dbReference type="GO" id="GO:0016836">
    <property type="term" value="F:hydro-lyase activity"/>
    <property type="evidence" value="ECO:0007669"/>
    <property type="project" value="TreeGrafter"/>
</dbReference>
<name>A0A8T9MR98_9NEIS</name>
<dbReference type="PANTHER" id="PTHR13794:SF58">
    <property type="entry name" value="MITOCHONDRIAL ENOLASE SUPERFAMILY MEMBER 1"/>
    <property type="match status" value="1"/>
</dbReference>
<evidence type="ECO:0000256" key="3">
    <source>
        <dbReference type="ARBA" id="ARBA00022842"/>
    </source>
</evidence>
<sequence>MYDLTVTDMEVLDVRFPTSQSLDGSDAMNPDPDYSAAYVILKTNGSHQGHGLTFTIGRGNEICCAAIEAMRHLVVGLRLDDVAAAPARFWRNITGDSQLRWVGPTKARCTWRRARW</sequence>
<evidence type="ECO:0000256" key="1">
    <source>
        <dbReference type="ARBA" id="ARBA00001946"/>
    </source>
</evidence>
<dbReference type="PANTHER" id="PTHR13794">
    <property type="entry name" value="ENOLASE SUPERFAMILY, MANDELATE RACEMASE"/>
    <property type="match status" value="1"/>
</dbReference>
<comment type="cofactor">
    <cofactor evidence="1">
        <name>Mg(2+)</name>
        <dbReference type="ChEBI" id="CHEBI:18420"/>
    </cofactor>
</comment>
<dbReference type="Gene3D" id="3.30.390.10">
    <property type="entry name" value="Enolase-like, N-terminal domain"/>
    <property type="match status" value="1"/>
</dbReference>
<dbReference type="InterPro" id="IPR029017">
    <property type="entry name" value="Enolase-like_N"/>
</dbReference>
<keyword evidence="2" id="KW-0479">Metal-binding</keyword>
<dbReference type="SUPFAM" id="SSF54826">
    <property type="entry name" value="Enolase N-terminal domain-like"/>
    <property type="match status" value="1"/>
</dbReference>
<evidence type="ECO:0008006" key="6">
    <source>
        <dbReference type="Google" id="ProtNLM"/>
    </source>
</evidence>
<dbReference type="GO" id="GO:0000287">
    <property type="term" value="F:magnesium ion binding"/>
    <property type="evidence" value="ECO:0007669"/>
    <property type="project" value="TreeGrafter"/>
</dbReference>
<evidence type="ECO:0000256" key="2">
    <source>
        <dbReference type="ARBA" id="ARBA00022723"/>
    </source>
</evidence>
<dbReference type="GO" id="GO:0016052">
    <property type="term" value="P:carbohydrate catabolic process"/>
    <property type="evidence" value="ECO:0007669"/>
    <property type="project" value="TreeGrafter"/>
</dbReference>
<proteinExistence type="predicted"/>
<dbReference type="EMBL" id="CP091521">
    <property type="protein sequence ID" value="UOP04087.1"/>
    <property type="molecule type" value="Genomic_DNA"/>
</dbReference>
<reference evidence="4" key="2">
    <citation type="journal article" date="2022" name="Res Sq">
        <title>Evolution of multicellular longitudinally dividing oral cavity symbionts (Neisseriaceae).</title>
        <authorList>
            <person name="Nyongesa S."/>
            <person name="Weber P."/>
            <person name="Bernet E."/>
            <person name="Pullido F."/>
            <person name="Nieckarz M."/>
            <person name="Delaby M."/>
            <person name="Nieves C."/>
            <person name="Viehboeck T."/>
            <person name="Krause N."/>
            <person name="Rivera-Millot A."/>
            <person name="Nakamura A."/>
            <person name="Vischer N."/>
            <person name="VanNieuwenhze M."/>
            <person name="Brun Y."/>
            <person name="Cava F."/>
            <person name="Bulgheresi S."/>
            <person name="Veyrier F."/>
        </authorList>
    </citation>
    <scope>NUCLEOTIDE SEQUENCE</scope>
    <source>
        <strain evidence="4">17694</strain>
    </source>
</reference>
<evidence type="ECO:0000313" key="4">
    <source>
        <dbReference type="EMBL" id="UOP04087.1"/>
    </source>
</evidence>
<keyword evidence="5" id="KW-1185">Reference proteome</keyword>
<dbReference type="Proteomes" id="UP000831534">
    <property type="component" value="Chromosome"/>
</dbReference>
<evidence type="ECO:0000313" key="5">
    <source>
        <dbReference type="Proteomes" id="UP000831534"/>
    </source>
</evidence>
<gene>
    <name evidence="4" type="ORF">LVJ77_06285</name>
</gene>
<accession>A0A8T9MR98</accession>
<dbReference type="InterPro" id="IPR046945">
    <property type="entry name" value="RHMD-like"/>
</dbReference>
<reference evidence="4" key="1">
    <citation type="submission" date="2021-12" db="EMBL/GenBank/DDBJ databases">
        <authorList>
            <person name="Veyrier F.J."/>
        </authorList>
    </citation>
    <scope>NUCLEOTIDE SEQUENCE</scope>
    <source>
        <strain evidence="4">17694</strain>
    </source>
</reference>
<protein>
    <recommendedName>
        <fullName evidence="6">Fuconate dehydratase</fullName>
    </recommendedName>
</protein>
<organism evidence="4 5">
    <name type="scientific">Conchiformibius kuhniae</name>
    <dbReference type="NCBI Taxonomy" id="211502"/>
    <lineage>
        <taxon>Bacteria</taxon>
        <taxon>Pseudomonadati</taxon>
        <taxon>Pseudomonadota</taxon>
        <taxon>Betaproteobacteria</taxon>
        <taxon>Neisseriales</taxon>
        <taxon>Neisseriaceae</taxon>
        <taxon>Conchiformibius</taxon>
    </lineage>
</organism>
<keyword evidence="3" id="KW-0460">Magnesium</keyword>
<dbReference type="AlphaFoldDB" id="A0A8T9MR98"/>